<feature type="domain" description="Peptidase S9 prolyl oligopeptidase catalytic" evidence="6">
    <location>
        <begin position="485"/>
        <end position="701"/>
    </location>
</feature>
<dbReference type="Gene3D" id="2.130.10.120">
    <property type="entry name" value="Prolyl oligopeptidase, N-terminal domain"/>
    <property type="match status" value="1"/>
</dbReference>
<dbReference type="PANTHER" id="PTHR11757">
    <property type="entry name" value="PROTEASE FAMILY S9A OLIGOPEPTIDASE"/>
    <property type="match status" value="1"/>
</dbReference>
<comment type="caution">
    <text evidence="8">The sequence shown here is derived from an EMBL/GenBank/DDBJ whole genome shotgun (WGS) entry which is preliminary data.</text>
</comment>
<dbReference type="InterPro" id="IPR002470">
    <property type="entry name" value="Peptidase_S9A"/>
</dbReference>
<dbReference type="SUPFAM" id="SSF50993">
    <property type="entry name" value="Peptidase/esterase 'gauge' domain"/>
    <property type="match status" value="1"/>
</dbReference>
<evidence type="ECO:0000256" key="2">
    <source>
        <dbReference type="ARBA" id="ARBA00022670"/>
    </source>
</evidence>
<dbReference type="PANTHER" id="PTHR11757:SF19">
    <property type="entry name" value="PROLYL ENDOPEPTIDASE-LIKE"/>
    <property type="match status" value="1"/>
</dbReference>
<evidence type="ECO:0000259" key="6">
    <source>
        <dbReference type="Pfam" id="PF00326"/>
    </source>
</evidence>
<reference evidence="8 9" key="1">
    <citation type="journal article" date="2019" name="Int. J. Syst. Evol. Microbiol.">
        <title>The Global Catalogue of Microorganisms (GCM) 10K type strain sequencing project: providing services to taxonomists for standard genome sequencing and annotation.</title>
        <authorList>
            <consortium name="The Broad Institute Genomics Platform"/>
            <consortium name="The Broad Institute Genome Sequencing Center for Infectious Disease"/>
            <person name="Wu L."/>
            <person name="Ma J."/>
        </authorList>
    </citation>
    <scope>NUCLEOTIDE SEQUENCE [LARGE SCALE GENOMIC DNA]</scope>
    <source>
        <strain evidence="8 9">JCM 11813</strain>
    </source>
</reference>
<organism evidence="8 9">
    <name type="scientific">Nocardioides aquiterrae</name>
    <dbReference type="NCBI Taxonomy" id="203799"/>
    <lineage>
        <taxon>Bacteria</taxon>
        <taxon>Bacillati</taxon>
        <taxon>Actinomycetota</taxon>
        <taxon>Actinomycetes</taxon>
        <taxon>Propionibacteriales</taxon>
        <taxon>Nocardioidaceae</taxon>
        <taxon>Nocardioides</taxon>
    </lineage>
</organism>
<sequence length="706" mass="78436">MQPPVADRRPHTTEHHGRTRTDDYEWLRDKESPEVTAYLEAENDYTRDRTAHLADLRQAIFDEIKARTRETDLSVPTRNRGYWYYGRSFEGREYGASCRVPVADPDDWTPPRPAEDTAPDQPALPGEEVLLDLDRLAEGHEFFSLGGSSVSPDGMLLAYSTDVVGDERYTIRVKDLAGGELLPDEITGVLGGATWERDGTAFYYTTVDETWRADKIWRHRLGTAQADDELVHHETDGRFWVGVGRTRSDRFIVVASGSKTTSEYRVLDADRPELGLRVFSERREGLEYSLDHAVIAGEDVFLVLHNGTGPDFELATAPVEPTAPDDWRPLIAHDPAVRLEDVDAFAGHLVVHQRSDGLTQLRIVELGVDGLGDDYLVEFDHEIYTVGSAGNPGFHQPVVRLGYTTMAVPSSVYDYDVRSRELTLLRRAPVLGGYDPDDYEEHRLWATADDGERVPISLVARKGRTGPVPLLLYGYGAYETSIDPYFSIARLSLLDRGAAFAIAHVRGGGEMGRRWYDDGKLFRKQNSFSDFVATARHLVDAGWTAPEMLLAEGASAGGLLMGAVANQAPELFAGVVAGVPFVDALTTMLDATLPLTVTEYDEWGNPEADPEVYDYMAAYAPYDNVAAVDYPPILAETSLNDTRVLYVEPAKWVARLRATAVGRRDFLLRTEMAAGHGGVSGRYKSWHDRAFTLAWMLDRMGLAGRA</sequence>
<dbReference type="Pfam" id="PF02897">
    <property type="entry name" value="Peptidase_S9_N"/>
    <property type="match status" value="1"/>
</dbReference>
<dbReference type="InterPro" id="IPR001375">
    <property type="entry name" value="Peptidase_S9_cat"/>
</dbReference>
<dbReference type="InterPro" id="IPR051543">
    <property type="entry name" value="Serine_Peptidase_S9A"/>
</dbReference>
<dbReference type="InterPro" id="IPR029058">
    <property type="entry name" value="AB_hydrolase_fold"/>
</dbReference>
<keyword evidence="2" id="KW-0645">Protease</keyword>
<evidence type="ECO:0000313" key="8">
    <source>
        <dbReference type="EMBL" id="GAA1152117.1"/>
    </source>
</evidence>
<gene>
    <name evidence="8" type="ORF">GCM10009606_33370</name>
</gene>
<dbReference type="SUPFAM" id="SSF53474">
    <property type="entry name" value="alpha/beta-Hydrolases"/>
    <property type="match status" value="1"/>
</dbReference>
<keyword evidence="9" id="KW-1185">Reference proteome</keyword>
<feature type="domain" description="Peptidase S9A N-terminal" evidence="7">
    <location>
        <begin position="4"/>
        <end position="426"/>
    </location>
</feature>
<evidence type="ECO:0000256" key="4">
    <source>
        <dbReference type="ARBA" id="ARBA00022825"/>
    </source>
</evidence>
<feature type="region of interest" description="Disordered" evidence="5">
    <location>
        <begin position="1"/>
        <end position="27"/>
    </location>
</feature>
<dbReference type="Proteomes" id="UP001499979">
    <property type="component" value="Unassembled WGS sequence"/>
</dbReference>
<feature type="region of interest" description="Disordered" evidence="5">
    <location>
        <begin position="101"/>
        <end position="124"/>
    </location>
</feature>
<evidence type="ECO:0000256" key="5">
    <source>
        <dbReference type="SAM" id="MobiDB-lite"/>
    </source>
</evidence>
<comment type="similarity">
    <text evidence="1">Belongs to the peptidase S9A family.</text>
</comment>
<evidence type="ECO:0000256" key="3">
    <source>
        <dbReference type="ARBA" id="ARBA00022801"/>
    </source>
</evidence>
<evidence type="ECO:0000256" key="1">
    <source>
        <dbReference type="ARBA" id="ARBA00005228"/>
    </source>
</evidence>
<name>A0ABN1UHK6_9ACTN</name>
<evidence type="ECO:0000313" key="9">
    <source>
        <dbReference type="Proteomes" id="UP001499979"/>
    </source>
</evidence>
<accession>A0ABN1UHK6</accession>
<keyword evidence="4" id="KW-0720">Serine protease</keyword>
<dbReference type="Pfam" id="PF00326">
    <property type="entry name" value="Peptidase_S9"/>
    <property type="match status" value="1"/>
</dbReference>
<dbReference type="PRINTS" id="PR00862">
    <property type="entry name" value="PROLIGOPTASE"/>
</dbReference>
<evidence type="ECO:0000259" key="7">
    <source>
        <dbReference type="Pfam" id="PF02897"/>
    </source>
</evidence>
<keyword evidence="3" id="KW-0378">Hydrolase</keyword>
<dbReference type="EMBL" id="BAAAJE010000017">
    <property type="protein sequence ID" value="GAA1152117.1"/>
    <property type="molecule type" value="Genomic_DNA"/>
</dbReference>
<protein>
    <submittedName>
        <fullName evidence="8">S9 family peptidase</fullName>
    </submittedName>
</protein>
<dbReference type="Gene3D" id="3.40.50.1820">
    <property type="entry name" value="alpha/beta hydrolase"/>
    <property type="match status" value="1"/>
</dbReference>
<proteinExistence type="inferred from homology"/>
<dbReference type="RefSeq" id="WP_343908731.1">
    <property type="nucleotide sequence ID" value="NZ_BAAAJE010000017.1"/>
</dbReference>
<dbReference type="InterPro" id="IPR023302">
    <property type="entry name" value="Pept_S9A_N"/>
</dbReference>